<reference evidence="8" key="1">
    <citation type="submission" date="2025-08" db="UniProtKB">
        <authorList>
            <consortium name="RefSeq"/>
        </authorList>
    </citation>
    <scope>IDENTIFICATION</scope>
    <source>
        <tissue evidence="8">Whole body</tissue>
    </source>
</reference>
<comment type="subcellular location">
    <subcellularLocation>
        <location evidence="1">Secreted</location>
    </subcellularLocation>
</comment>
<evidence type="ECO:0000256" key="1">
    <source>
        <dbReference type="ARBA" id="ARBA00004613"/>
    </source>
</evidence>
<dbReference type="Gene3D" id="4.10.410.10">
    <property type="entry name" value="Pancreatic trypsin inhibitor Kunitz domain"/>
    <property type="match status" value="2"/>
</dbReference>
<dbReference type="Pfam" id="PF00014">
    <property type="entry name" value="Kunitz_BPTI"/>
    <property type="match status" value="2"/>
</dbReference>
<evidence type="ECO:0000259" key="6">
    <source>
        <dbReference type="PROSITE" id="PS50279"/>
    </source>
</evidence>
<dbReference type="SMART" id="SM00131">
    <property type="entry name" value="KU"/>
    <property type="match status" value="2"/>
</dbReference>
<dbReference type="InterPro" id="IPR036880">
    <property type="entry name" value="Kunitz_BPTI_sf"/>
</dbReference>
<protein>
    <submittedName>
        <fullName evidence="8">Thrombin inhibitor hemalin-like</fullName>
    </submittedName>
</protein>
<evidence type="ECO:0000313" key="7">
    <source>
        <dbReference type="Proteomes" id="UP001652626"/>
    </source>
</evidence>
<keyword evidence="3 5" id="KW-0732">Signal</keyword>
<dbReference type="GO" id="GO:0005615">
    <property type="term" value="C:extracellular space"/>
    <property type="evidence" value="ECO:0007669"/>
    <property type="project" value="TreeGrafter"/>
</dbReference>
<evidence type="ECO:0000313" key="8">
    <source>
        <dbReference type="RefSeq" id="XP_026500827.2"/>
    </source>
</evidence>
<dbReference type="PANTHER" id="PTHR45938">
    <property type="entry name" value="ACP24A4-RELATED"/>
    <property type="match status" value="1"/>
</dbReference>
<dbReference type="InterPro" id="IPR002223">
    <property type="entry name" value="Kunitz_BPTI"/>
</dbReference>
<evidence type="ECO:0000256" key="2">
    <source>
        <dbReference type="ARBA" id="ARBA00022525"/>
    </source>
</evidence>
<dbReference type="PROSITE" id="PS00280">
    <property type="entry name" value="BPTI_KUNITZ_1"/>
    <property type="match status" value="1"/>
</dbReference>
<feature type="chain" id="PRO_5047044783" evidence="5">
    <location>
        <begin position="23"/>
        <end position="171"/>
    </location>
</feature>
<feature type="domain" description="BPTI/Kunitz inhibitor" evidence="6">
    <location>
        <begin position="45"/>
        <end position="98"/>
    </location>
</feature>
<proteinExistence type="predicted"/>
<evidence type="ECO:0000256" key="3">
    <source>
        <dbReference type="ARBA" id="ARBA00022729"/>
    </source>
</evidence>
<accession>A0A8B8IW72</accession>
<dbReference type="RefSeq" id="XP_026500827.2">
    <property type="nucleotide sequence ID" value="XM_026645042.2"/>
</dbReference>
<dbReference type="Proteomes" id="UP001652626">
    <property type="component" value="Chromosome Z"/>
</dbReference>
<dbReference type="GO" id="GO:0004867">
    <property type="term" value="F:serine-type endopeptidase inhibitor activity"/>
    <property type="evidence" value="ECO:0007669"/>
    <property type="project" value="UniProtKB-KW"/>
</dbReference>
<keyword evidence="4" id="KW-1015">Disulfide bond</keyword>
<dbReference type="InterPro" id="IPR020901">
    <property type="entry name" value="Prtase_inh_Kunz-CS"/>
</dbReference>
<dbReference type="PRINTS" id="PR00759">
    <property type="entry name" value="BASICPTASE"/>
</dbReference>
<feature type="signal peptide" evidence="5">
    <location>
        <begin position="1"/>
        <end position="22"/>
    </location>
</feature>
<dbReference type="SUPFAM" id="SSF57362">
    <property type="entry name" value="BPTI-like"/>
    <property type="match status" value="2"/>
</dbReference>
<sequence length="171" mass="19829">MLQWYQIYIFLIFCFNIKYVSLEEHTHIPTTEAIDFKSINPAVACKFQPNGYDCDGSDRYLPIFYYDLKMEDCKTAFIGSCPHNLNTFKTLSECHHTCRDVGLHRIPESLSPRIFCRLQYDFGNCNGYHQKWYFDVTARHCKGFSYSGCGGNMNRFATQQICSTACMPMGL</sequence>
<evidence type="ECO:0000256" key="4">
    <source>
        <dbReference type="ARBA" id="ARBA00023157"/>
    </source>
</evidence>
<name>A0A8B8IW72_VANTA</name>
<dbReference type="GeneID" id="113404208"/>
<organism evidence="7 8">
    <name type="scientific">Vanessa tameamea</name>
    <name type="common">Kamehameha butterfly</name>
    <dbReference type="NCBI Taxonomy" id="334116"/>
    <lineage>
        <taxon>Eukaryota</taxon>
        <taxon>Metazoa</taxon>
        <taxon>Ecdysozoa</taxon>
        <taxon>Arthropoda</taxon>
        <taxon>Hexapoda</taxon>
        <taxon>Insecta</taxon>
        <taxon>Pterygota</taxon>
        <taxon>Neoptera</taxon>
        <taxon>Endopterygota</taxon>
        <taxon>Lepidoptera</taxon>
        <taxon>Glossata</taxon>
        <taxon>Ditrysia</taxon>
        <taxon>Papilionoidea</taxon>
        <taxon>Nymphalidae</taxon>
        <taxon>Nymphalinae</taxon>
        <taxon>Vanessa</taxon>
    </lineage>
</organism>
<dbReference type="CDD" id="cd00109">
    <property type="entry name" value="Kunitz-type"/>
    <property type="match status" value="1"/>
</dbReference>
<feature type="domain" description="BPTI/Kunitz inhibitor" evidence="6">
    <location>
        <begin position="116"/>
        <end position="166"/>
    </location>
</feature>
<dbReference type="AlphaFoldDB" id="A0A8B8IW72"/>
<evidence type="ECO:0000256" key="5">
    <source>
        <dbReference type="SAM" id="SignalP"/>
    </source>
</evidence>
<keyword evidence="7" id="KW-1185">Reference proteome</keyword>
<dbReference type="OrthoDB" id="4473401at2759"/>
<gene>
    <name evidence="8" type="primary">LOC113404208</name>
</gene>
<dbReference type="PROSITE" id="PS50279">
    <property type="entry name" value="BPTI_KUNITZ_2"/>
    <property type="match status" value="2"/>
</dbReference>
<keyword evidence="2" id="KW-0964">Secreted</keyword>
<dbReference type="PANTHER" id="PTHR45938:SF7">
    <property type="entry name" value="WAP, KAZAL, IMMUNOGLOBULIN, KUNITZ AND NTR DOMAIN-CONTAINING PROTEIN 2"/>
    <property type="match status" value="1"/>
</dbReference>